<dbReference type="EMBL" id="CAJJDM010000019">
    <property type="protein sequence ID" value="CAD8054234.1"/>
    <property type="molecule type" value="Genomic_DNA"/>
</dbReference>
<keyword evidence="2" id="KW-1185">Reference proteome</keyword>
<reference evidence="1" key="1">
    <citation type="submission" date="2021-01" db="EMBL/GenBank/DDBJ databases">
        <authorList>
            <consortium name="Genoscope - CEA"/>
            <person name="William W."/>
        </authorList>
    </citation>
    <scope>NUCLEOTIDE SEQUENCE</scope>
</reference>
<evidence type="ECO:0000313" key="1">
    <source>
        <dbReference type="EMBL" id="CAD8054234.1"/>
    </source>
</evidence>
<gene>
    <name evidence="1" type="ORF">PPRIM_AZ9-3.1.T0210364</name>
</gene>
<proteinExistence type="predicted"/>
<dbReference type="Proteomes" id="UP000688137">
    <property type="component" value="Unassembled WGS sequence"/>
</dbReference>
<evidence type="ECO:0000313" key="2">
    <source>
        <dbReference type="Proteomes" id="UP000688137"/>
    </source>
</evidence>
<dbReference type="AlphaFoldDB" id="A0A8S1KTF8"/>
<protein>
    <submittedName>
        <fullName evidence="1">Uncharacterized protein</fullName>
    </submittedName>
</protein>
<sequence length="723" mass="86507">MQQSLSDSIDFCQLSSNHKQSLQFPLLRIMNKELEQIMFQCNVKLLQQKVIMLFGFPSINVDSERIYKYLKGIQHQSHFEQLRKIRTLISFIGESTQITNWNERVHIISLRVQQFFNMKGLEIQWSELQWKNEIDSIFTFRTNNLYYDTIPNKVFSYLNLFNTIGIKLPSELQNLQHQTINSIQTSNLTDDFNFLCDINEFNIIRNFRIFIQKLINQFNGFMDLLLKIETKNNVDLLRIKYCYQNLCQELSHILISYTPKNIYDEYPINYKKQTLILDIKPQQKHQSLVQKIPIPTTSLTTIIQGNIYSKSKQQKKKIKQEQHLYQRSSIIDYSLDQYKNNEIDNKSKIIYYDDNNDLISKLQSQLINNVSFFNHYINSDDSFQKIQQKILTYEYLQYKLEQVGYPCISLNEVDLIQVLQDHKLYNKDKTNLIVKLINIISESFISRISDEDVTEQLRQQTLKYLLEIKIDFSKQELNQILNEQCITKQKMSIYDNLQNKTFSYEALSQIIDRKFPEQINQMKCLSTNIIFQQCNIQPLLDIFNFQELQNIRVLRQYIYEIYTCLQTLINFKQQSEVDFDSKVVQEFRLMEKQFINVINQPLNFQVDSNQIYFQNQYVSEGDFDEPFSLKLKDQFIQKQGYKIVKDQHIIKNKEFEQIYEQNNDQSNQDVFYMLNLDQSPFDLQYSPNQCDSTRFNFMNNGQQQLEDQEYITSTEFCSLQFNK</sequence>
<comment type="caution">
    <text evidence="1">The sequence shown here is derived from an EMBL/GenBank/DDBJ whole genome shotgun (WGS) entry which is preliminary data.</text>
</comment>
<accession>A0A8S1KTF8</accession>
<organism evidence="1 2">
    <name type="scientific">Paramecium primaurelia</name>
    <dbReference type="NCBI Taxonomy" id="5886"/>
    <lineage>
        <taxon>Eukaryota</taxon>
        <taxon>Sar</taxon>
        <taxon>Alveolata</taxon>
        <taxon>Ciliophora</taxon>
        <taxon>Intramacronucleata</taxon>
        <taxon>Oligohymenophorea</taxon>
        <taxon>Peniculida</taxon>
        <taxon>Parameciidae</taxon>
        <taxon>Paramecium</taxon>
    </lineage>
</organism>
<name>A0A8S1KTF8_PARPR</name>